<evidence type="ECO:0000256" key="3">
    <source>
        <dbReference type="ARBA" id="ARBA00023098"/>
    </source>
</evidence>
<keyword evidence="2" id="KW-0442">Lipid degradation</keyword>
<dbReference type="GO" id="GO:0016042">
    <property type="term" value="P:lipid catabolic process"/>
    <property type="evidence" value="ECO:0007669"/>
    <property type="project" value="UniProtKB-KW"/>
</dbReference>
<dbReference type="Pfam" id="PF03403">
    <property type="entry name" value="PAF-AH_p_II"/>
    <property type="match status" value="1"/>
</dbReference>
<keyword evidence="3" id="KW-0443">Lipid metabolism</keyword>
<dbReference type="EMBL" id="CP036279">
    <property type="protein sequence ID" value="QDU62630.1"/>
    <property type="molecule type" value="Genomic_DNA"/>
</dbReference>
<evidence type="ECO:0000313" key="6">
    <source>
        <dbReference type="Proteomes" id="UP000317093"/>
    </source>
</evidence>
<dbReference type="AlphaFoldDB" id="A0A518B6M8"/>
<dbReference type="Proteomes" id="UP000317093">
    <property type="component" value="Chromosome"/>
</dbReference>
<keyword evidence="1 5" id="KW-0378">Hydrolase</keyword>
<keyword evidence="6" id="KW-1185">Reference proteome</keyword>
<sequence precursor="true">MVGSMLLSLSLLLGPMAASDSEASLTKWGPYGVGARTYRIVDEDRDNRELITEIWYPTERPLNDHVSEYPSGLLTRAERDVPAAPGPWPWIVFSHSLSAVREQSTFLTEFLASHGFVVVSPDHLHNTGWDFRPLEVYQSAVDRPQDLKVVMDQALDASRHPKSPLHGLFWKGGGVAIGHSLGGYSALAIGGIPADTTKYPIKVNGLAKGEEYANFRDRRIKAVVALAPYLTPAVGPEELAKLRVPTLVIGGSKDPFTMPEDHQFPVFRQAQGPCCLAIIEGASHFSFNNAEMVAGMPLLLRTLHRPTLSPEEVERVVKRLVLAFLEQYLIGDESYGRYLVSEPGVVEVQCRGMDDPDMACEALPSSAAQSVSTTSQSEDE</sequence>
<dbReference type="PANTHER" id="PTHR10272:SF0">
    <property type="entry name" value="PLATELET-ACTIVATING FACTOR ACETYLHYDROLASE"/>
    <property type="match status" value="1"/>
</dbReference>
<name>A0A518B6M8_9BACT</name>
<keyword evidence="4" id="KW-0732">Signal</keyword>
<protein>
    <submittedName>
        <fullName evidence="5">Alpha/beta hydrolase family protein</fullName>
    </submittedName>
</protein>
<evidence type="ECO:0000313" key="5">
    <source>
        <dbReference type="EMBL" id="QDU62630.1"/>
    </source>
</evidence>
<dbReference type="KEGG" id="knv:Pan216_34970"/>
<proteinExistence type="predicted"/>
<dbReference type="GO" id="GO:0003847">
    <property type="term" value="F:1-alkyl-2-acetylglycerophosphocholine esterase activity"/>
    <property type="evidence" value="ECO:0007669"/>
    <property type="project" value="TreeGrafter"/>
</dbReference>
<gene>
    <name evidence="5" type="ORF">Pan216_34970</name>
</gene>
<dbReference type="Gene3D" id="3.40.50.1820">
    <property type="entry name" value="alpha/beta hydrolase"/>
    <property type="match status" value="1"/>
</dbReference>
<dbReference type="PANTHER" id="PTHR10272">
    <property type="entry name" value="PLATELET-ACTIVATING FACTOR ACETYLHYDROLASE"/>
    <property type="match status" value="1"/>
</dbReference>
<feature type="signal peptide" evidence="4">
    <location>
        <begin position="1"/>
        <end position="18"/>
    </location>
</feature>
<organism evidence="5 6">
    <name type="scientific">Kolteria novifilia</name>
    <dbReference type="NCBI Taxonomy" id="2527975"/>
    <lineage>
        <taxon>Bacteria</taxon>
        <taxon>Pseudomonadati</taxon>
        <taxon>Planctomycetota</taxon>
        <taxon>Planctomycetia</taxon>
        <taxon>Kolteriales</taxon>
        <taxon>Kolteriaceae</taxon>
        <taxon>Kolteria</taxon>
    </lineage>
</organism>
<evidence type="ECO:0000256" key="2">
    <source>
        <dbReference type="ARBA" id="ARBA00022963"/>
    </source>
</evidence>
<dbReference type="InterPro" id="IPR029058">
    <property type="entry name" value="AB_hydrolase_fold"/>
</dbReference>
<dbReference type="SUPFAM" id="SSF53474">
    <property type="entry name" value="alpha/beta-Hydrolases"/>
    <property type="match status" value="1"/>
</dbReference>
<evidence type="ECO:0000256" key="1">
    <source>
        <dbReference type="ARBA" id="ARBA00022801"/>
    </source>
</evidence>
<reference evidence="5 6" key="1">
    <citation type="submission" date="2019-02" db="EMBL/GenBank/DDBJ databases">
        <title>Deep-cultivation of Planctomycetes and their phenomic and genomic characterization uncovers novel biology.</title>
        <authorList>
            <person name="Wiegand S."/>
            <person name="Jogler M."/>
            <person name="Boedeker C."/>
            <person name="Pinto D."/>
            <person name="Vollmers J."/>
            <person name="Rivas-Marin E."/>
            <person name="Kohn T."/>
            <person name="Peeters S.H."/>
            <person name="Heuer A."/>
            <person name="Rast P."/>
            <person name="Oberbeckmann S."/>
            <person name="Bunk B."/>
            <person name="Jeske O."/>
            <person name="Meyerdierks A."/>
            <person name="Storesund J.E."/>
            <person name="Kallscheuer N."/>
            <person name="Luecker S."/>
            <person name="Lage O.M."/>
            <person name="Pohl T."/>
            <person name="Merkel B.J."/>
            <person name="Hornburger P."/>
            <person name="Mueller R.-W."/>
            <person name="Bruemmer F."/>
            <person name="Labrenz M."/>
            <person name="Spormann A.M."/>
            <person name="Op den Camp H."/>
            <person name="Overmann J."/>
            <person name="Amann R."/>
            <person name="Jetten M.S.M."/>
            <person name="Mascher T."/>
            <person name="Medema M.H."/>
            <person name="Devos D.P."/>
            <person name="Kaster A.-K."/>
            <person name="Ovreas L."/>
            <person name="Rohde M."/>
            <person name="Galperin M.Y."/>
            <person name="Jogler C."/>
        </authorList>
    </citation>
    <scope>NUCLEOTIDE SEQUENCE [LARGE SCALE GENOMIC DNA]</scope>
    <source>
        <strain evidence="5 6">Pan216</strain>
    </source>
</reference>
<feature type="chain" id="PRO_5021893779" evidence="4">
    <location>
        <begin position="19"/>
        <end position="380"/>
    </location>
</feature>
<evidence type="ECO:0000256" key="4">
    <source>
        <dbReference type="SAM" id="SignalP"/>
    </source>
</evidence>
<accession>A0A518B6M8</accession>